<dbReference type="InterPro" id="IPR009057">
    <property type="entry name" value="Homeodomain-like_sf"/>
</dbReference>
<dbReference type="Gene3D" id="1.10.357.10">
    <property type="entry name" value="Tetracycline Repressor, domain 2"/>
    <property type="match status" value="1"/>
</dbReference>
<dbReference type="SUPFAM" id="SSF46689">
    <property type="entry name" value="Homeodomain-like"/>
    <property type="match status" value="1"/>
</dbReference>
<feature type="domain" description="HTH tetR-type" evidence="5">
    <location>
        <begin position="13"/>
        <end position="73"/>
    </location>
</feature>
<reference evidence="6 7" key="1">
    <citation type="submission" date="2023-07" db="EMBL/GenBank/DDBJ databases">
        <title>Sequencing the genomes of 1000 actinobacteria strains.</title>
        <authorList>
            <person name="Klenk H.-P."/>
        </authorList>
    </citation>
    <scope>NUCLEOTIDE SEQUENCE [LARGE SCALE GENOMIC DNA]</scope>
    <source>
        <strain evidence="6 7">DSM 46740</strain>
    </source>
</reference>
<dbReference type="PROSITE" id="PS50977">
    <property type="entry name" value="HTH_TETR_2"/>
    <property type="match status" value="1"/>
</dbReference>
<sequence length="217" mass="23930">MTEELRLRERKKLQTRHSLWQTAIDLFVERGFDNVSVAEIAAAIDVSKKTVFNYFPTKEDLVTAPMEEHVDESARIVRDRAVGESAITALRRHFLAALAARDAATGLNDNPAVLNVQRLVRVTPSLTQRVYAFFARSEDFLAREFAGQTQAADITARVAAAQILSVRNVLVAENVRRLLDGESADAVYPDAVANAEHAFDVLEGGLGAYCTREAEAD</sequence>
<dbReference type="PRINTS" id="PR00455">
    <property type="entry name" value="HTHTETR"/>
</dbReference>
<dbReference type="PANTHER" id="PTHR30055:SF234">
    <property type="entry name" value="HTH-TYPE TRANSCRIPTIONAL REGULATOR BETI"/>
    <property type="match status" value="1"/>
</dbReference>
<evidence type="ECO:0000256" key="4">
    <source>
        <dbReference type="PROSITE-ProRule" id="PRU00335"/>
    </source>
</evidence>
<keyword evidence="1" id="KW-0805">Transcription regulation</keyword>
<keyword evidence="2 4" id="KW-0238">DNA-binding</keyword>
<feature type="DNA-binding region" description="H-T-H motif" evidence="4">
    <location>
        <begin position="36"/>
        <end position="55"/>
    </location>
</feature>
<dbReference type="EMBL" id="JAUSQU010000001">
    <property type="protein sequence ID" value="MDP9845386.1"/>
    <property type="molecule type" value="Genomic_DNA"/>
</dbReference>
<name>A0ABT9QF61_9ACTN</name>
<protein>
    <submittedName>
        <fullName evidence="6">AcrR family transcriptional regulator</fullName>
    </submittedName>
</protein>
<accession>A0ABT9QF61</accession>
<evidence type="ECO:0000256" key="3">
    <source>
        <dbReference type="ARBA" id="ARBA00023163"/>
    </source>
</evidence>
<keyword evidence="7" id="KW-1185">Reference proteome</keyword>
<dbReference type="RefSeq" id="WP_307560992.1">
    <property type="nucleotide sequence ID" value="NZ_JAUSQU010000001.1"/>
</dbReference>
<keyword evidence="3" id="KW-0804">Transcription</keyword>
<evidence type="ECO:0000259" key="5">
    <source>
        <dbReference type="PROSITE" id="PS50977"/>
    </source>
</evidence>
<evidence type="ECO:0000313" key="6">
    <source>
        <dbReference type="EMBL" id="MDP9845386.1"/>
    </source>
</evidence>
<dbReference type="InterPro" id="IPR050109">
    <property type="entry name" value="HTH-type_TetR-like_transc_reg"/>
</dbReference>
<proteinExistence type="predicted"/>
<dbReference type="InterPro" id="IPR001647">
    <property type="entry name" value="HTH_TetR"/>
</dbReference>
<evidence type="ECO:0000256" key="2">
    <source>
        <dbReference type="ARBA" id="ARBA00023125"/>
    </source>
</evidence>
<evidence type="ECO:0000256" key="1">
    <source>
        <dbReference type="ARBA" id="ARBA00023015"/>
    </source>
</evidence>
<dbReference type="Pfam" id="PF00440">
    <property type="entry name" value="TetR_N"/>
    <property type="match status" value="1"/>
</dbReference>
<dbReference type="PANTHER" id="PTHR30055">
    <property type="entry name" value="HTH-TYPE TRANSCRIPTIONAL REGULATOR RUTR"/>
    <property type="match status" value="1"/>
</dbReference>
<comment type="caution">
    <text evidence="6">The sequence shown here is derived from an EMBL/GenBank/DDBJ whole genome shotgun (WGS) entry which is preliminary data.</text>
</comment>
<gene>
    <name evidence="6" type="ORF">J2853_004597</name>
</gene>
<organism evidence="6 7">
    <name type="scientific">Streptosporangium lutulentum</name>
    <dbReference type="NCBI Taxonomy" id="1461250"/>
    <lineage>
        <taxon>Bacteria</taxon>
        <taxon>Bacillati</taxon>
        <taxon>Actinomycetota</taxon>
        <taxon>Actinomycetes</taxon>
        <taxon>Streptosporangiales</taxon>
        <taxon>Streptosporangiaceae</taxon>
        <taxon>Streptosporangium</taxon>
    </lineage>
</organism>
<evidence type="ECO:0000313" key="7">
    <source>
        <dbReference type="Proteomes" id="UP001225356"/>
    </source>
</evidence>
<dbReference type="Proteomes" id="UP001225356">
    <property type="component" value="Unassembled WGS sequence"/>
</dbReference>